<reference evidence="3 4" key="1">
    <citation type="submission" date="2020-08" db="EMBL/GenBank/DDBJ databases">
        <authorList>
            <person name="Seo M.-J."/>
        </authorList>
    </citation>
    <scope>NUCLEOTIDE SEQUENCE [LARGE SCALE GENOMIC DNA]</scope>
    <source>
        <strain evidence="3 4">MBLA0160</strain>
    </source>
</reference>
<gene>
    <name evidence="3" type="ORF">H5V44_07320</name>
</gene>
<evidence type="ECO:0000313" key="3">
    <source>
        <dbReference type="EMBL" id="MBB6646097.1"/>
    </source>
</evidence>
<dbReference type="PANTHER" id="PTHR35340">
    <property type="entry name" value="PQQ ENZYME REPEAT PROTEIN-RELATED"/>
    <property type="match status" value="1"/>
</dbReference>
<dbReference type="PANTHER" id="PTHR35340:SF5">
    <property type="entry name" value="ASST-DOMAIN-CONTAINING PROTEIN"/>
    <property type="match status" value="1"/>
</dbReference>
<feature type="transmembrane region" description="Helical" evidence="2">
    <location>
        <begin position="411"/>
        <end position="432"/>
    </location>
</feature>
<name>A0A7J9SJD1_9EURY</name>
<organism evidence="3 4">
    <name type="scientific">Halobellus ruber</name>
    <dbReference type="NCBI Taxonomy" id="2761102"/>
    <lineage>
        <taxon>Archaea</taxon>
        <taxon>Methanobacteriati</taxon>
        <taxon>Methanobacteriota</taxon>
        <taxon>Stenosarchaea group</taxon>
        <taxon>Halobacteria</taxon>
        <taxon>Halobacteriales</taxon>
        <taxon>Haloferacaceae</taxon>
        <taxon>Halobellus</taxon>
    </lineage>
</organism>
<keyword evidence="2" id="KW-1133">Transmembrane helix</keyword>
<comment type="caution">
    <text evidence="3">The sequence shown here is derived from an EMBL/GenBank/DDBJ whole genome shotgun (WGS) entry which is preliminary data.</text>
</comment>
<dbReference type="Gene3D" id="2.120.10.30">
    <property type="entry name" value="TolB, C-terminal domain"/>
    <property type="match status" value="1"/>
</dbReference>
<keyword evidence="2" id="KW-0472">Membrane</keyword>
<keyword evidence="4" id="KW-1185">Reference proteome</keyword>
<dbReference type="SUPFAM" id="SSF63829">
    <property type="entry name" value="Calcium-dependent phosphotriesterase"/>
    <property type="match status" value="1"/>
</dbReference>
<dbReference type="Pfam" id="PF14269">
    <property type="entry name" value="Arylsulfotran_2"/>
    <property type="match status" value="1"/>
</dbReference>
<feature type="compositionally biased region" description="Low complexity" evidence="1">
    <location>
        <begin position="369"/>
        <end position="378"/>
    </location>
</feature>
<evidence type="ECO:0000256" key="1">
    <source>
        <dbReference type="SAM" id="MobiDB-lite"/>
    </source>
</evidence>
<keyword evidence="2" id="KW-0812">Transmembrane</keyword>
<evidence type="ECO:0000256" key="2">
    <source>
        <dbReference type="SAM" id="Phobius"/>
    </source>
</evidence>
<dbReference type="AlphaFoldDB" id="A0A7J9SJD1"/>
<feature type="region of interest" description="Disordered" evidence="1">
    <location>
        <begin position="357"/>
        <end position="378"/>
    </location>
</feature>
<protein>
    <submittedName>
        <fullName evidence="3">Aryl-sulfate sulfotransferase</fullName>
    </submittedName>
</protein>
<dbReference type="GO" id="GO:0016740">
    <property type="term" value="F:transferase activity"/>
    <property type="evidence" value="ECO:0007669"/>
    <property type="project" value="UniProtKB-KW"/>
</dbReference>
<sequence length="442" mass="48596">MFGLPPRLRAAVVVLCVIAVASTGVVAVEFVGSELDPSVGAAAAEQAELPYADRDPIAPPADGTTVVTTQKYRHNFLVAFSPDGRVRYFDDSLDRYHDVDPAPSGSHTVEFVGAEYDGDTTVQVVRRVNLTTGETTDVYRHAVPRTDRPHRWHDVDRVGPHRLAVADIRDDSIFVVDTRTGERTYEWSAQSAYALDSGGPFPYDWTHLNDVERLPDGRYMVSLRNQDSVVFVDPGSGVDRAWTLGSDDDYRILNEQHNPDYIPAGERPAVLIADSQNDRIVEYRRHDGAWVRTWTWTETGMAWPRDADRLPNGHTLVGDTNSGRVLEVDTDGEVVWEIDGVGVYDVERIGNDWNRSETAPADRLGLENRSSTSATLGGSTSRRLTAALLPPVVRNSVGFVAPLWLSSLGQAAALAAATSGVLAIALVVGYRVNRYRRSGTKR</sequence>
<keyword evidence="3" id="KW-0808">Transferase</keyword>
<dbReference type="InterPro" id="IPR011042">
    <property type="entry name" value="6-blade_b-propeller_TolB-like"/>
</dbReference>
<accession>A0A7J9SJD1</accession>
<dbReference type="RefSeq" id="WP_185192452.1">
    <property type="nucleotide sequence ID" value="NZ_JACKXD010000002.1"/>
</dbReference>
<dbReference type="InterPro" id="IPR053143">
    <property type="entry name" value="Arylsulfate_ST"/>
</dbReference>
<proteinExistence type="predicted"/>
<dbReference type="Proteomes" id="UP000546257">
    <property type="component" value="Unassembled WGS sequence"/>
</dbReference>
<dbReference type="EMBL" id="JACKXD010000002">
    <property type="protein sequence ID" value="MBB6646097.1"/>
    <property type="molecule type" value="Genomic_DNA"/>
</dbReference>
<dbReference type="InterPro" id="IPR039535">
    <property type="entry name" value="ASST-like"/>
</dbReference>
<evidence type="ECO:0000313" key="4">
    <source>
        <dbReference type="Proteomes" id="UP000546257"/>
    </source>
</evidence>